<evidence type="ECO:0000313" key="3">
    <source>
        <dbReference type="Proteomes" id="UP000178880"/>
    </source>
</evidence>
<dbReference type="SUPFAM" id="SSF52540">
    <property type="entry name" value="P-loop containing nucleoside triphosphate hydrolases"/>
    <property type="match status" value="1"/>
</dbReference>
<dbReference type="InterPro" id="IPR027417">
    <property type="entry name" value="P-loop_NTPase"/>
</dbReference>
<accession>A0A1G2CEX8</accession>
<dbReference type="EMBL" id="MHLA01000013">
    <property type="protein sequence ID" value="OGY99761.1"/>
    <property type="molecule type" value="Genomic_DNA"/>
</dbReference>
<dbReference type="InterPro" id="IPR038727">
    <property type="entry name" value="NadR/Ttd14_AAA_dom"/>
</dbReference>
<dbReference type="AlphaFoldDB" id="A0A1G2CEX8"/>
<evidence type="ECO:0000313" key="2">
    <source>
        <dbReference type="EMBL" id="OGY99761.1"/>
    </source>
</evidence>
<dbReference type="Pfam" id="PF13521">
    <property type="entry name" value="AAA_28"/>
    <property type="match status" value="1"/>
</dbReference>
<dbReference type="Gene3D" id="3.40.50.300">
    <property type="entry name" value="P-loop containing nucleotide triphosphate hydrolases"/>
    <property type="match status" value="1"/>
</dbReference>
<sequence>MKVFVVTGASSSGKTTLIEHLRERGFPVAHEVARRILAEGALHPRKNPAAFQEETVRRQLTEEEALRAQGGEIGFLDRGLYDIAAFCKHFNVQNPPAALERGADYGAAFILESLPQFEHDGVRIESGTEEATHIKNLIVDEYKKRGVPCVRVPLLPPAERAEFVLQWAHGNRSIENTEEIRRMA</sequence>
<comment type="caution">
    <text evidence="2">The sequence shown here is derived from an EMBL/GenBank/DDBJ whole genome shotgun (WGS) entry which is preliminary data.</text>
</comment>
<name>A0A1G2CEX8_9BACT</name>
<evidence type="ECO:0000259" key="1">
    <source>
        <dbReference type="Pfam" id="PF13521"/>
    </source>
</evidence>
<reference evidence="2 3" key="1">
    <citation type="journal article" date="2016" name="Nat. Commun.">
        <title>Thousands of microbial genomes shed light on interconnected biogeochemical processes in an aquifer system.</title>
        <authorList>
            <person name="Anantharaman K."/>
            <person name="Brown C.T."/>
            <person name="Hug L.A."/>
            <person name="Sharon I."/>
            <person name="Castelle C.J."/>
            <person name="Probst A.J."/>
            <person name="Thomas B.C."/>
            <person name="Singh A."/>
            <person name="Wilkins M.J."/>
            <person name="Karaoz U."/>
            <person name="Brodie E.L."/>
            <person name="Williams K.H."/>
            <person name="Hubbard S.S."/>
            <person name="Banfield J.F."/>
        </authorList>
    </citation>
    <scope>NUCLEOTIDE SEQUENCE [LARGE SCALE GENOMIC DNA]</scope>
</reference>
<feature type="domain" description="NadR/Ttd14 AAA" evidence="1">
    <location>
        <begin position="4"/>
        <end position="153"/>
    </location>
</feature>
<gene>
    <name evidence="2" type="ORF">A2945_02075</name>
</gene>
<dbReference type="Proteomes" id="UP000178880">
    <property type="component" value="Unassembled WGS sequence"/>
</dbReference>
<protein>
    <recommendedName>
        <fullName evidence="1">NadR/Ttd14 AAA domain-containing protein</fullName>
    </recommendedName>
</protein>
<dbReference type="STRING" id="1798650.A2945_02075"/>
<organism evidence="2 3">
    <name type="scientific">Candidatus Liptonbacteria bacterium RIFCSPLOWO2_01_FULL_52_25</name>
    <dbReference type="NCBI Taxonomy" id="1798650"/>
    <lineage>
        <taxon>Bacteria</taxon>
        <taxon>Candidatus Liptoniibacteriota</taxon>
    </lineage>
</organism>
<proteinExistence type="predicted"/>